<dbReference type="EMBL" id="CM020618">
    <property type="protein sequence ID" value="KAK1861232.1"/>
    <property type="molecule type" value="Genomic_DNA"/>
</dbReference>
<protein>
    <submittedName>
        <fullName evidence="1">Uncharacterized protein</fullName>
    </submittedName>
</protein>
<evidence type="ECO:0000313" key="2">
    <source>
        <dbReference type="Proteomes" id="UP000798662"/>
    </source>
</evidence>
<dbReference type="Proteomes" id="UP000798662">
    <property type="component" value="Chromosome 1"/>
</dbReference>
<name>A0ACC3BTP4_PYRYE</name>
<keyword evidence="2" id="KW-1185">Reference proteome</keyword>
<sequence length="279" mass="31424">MAARSDMEVYFAPLLRGGVRRPAIHPAEYGHPWSWAGDTLAAWHNGLRAELVDLFNIVESMTVRRSELGDRELDEAYAWWVLFRRFLGDYWAVEHLLLFPAVDIFPTLLDALDRFAPRLLELFALEERFLPPLIAALAVVLLTRWMGDTPAREAWLRANLRGPARGLRYGRWKREFDAGHRAIVRRFHRRMFRALKREAAVRVVKGRRGAPRGGKRASAREGSSSGGGGAGGAVGGEPPSAEAIRHMAGDMARRSRRLGDKHLFQAGLETKLRKRSAEA</sequence>
<accession>A0ACC3BTP4</accession>
<comment type="caution">
    <text evidence="1">The sequence shown here is derived from an EMBL/GenBank/DDBJ whole genome shotgun (WGS) entry which is preliminary data.</text>
</comment>
<organism evidence="1 2">
    <name type="scientific">Pyropia yezoensis</name>
    <name type="common">Susabi-nori</name>
    <name type="synonym">Porphyra yezoensis</name>
    <dbReference type="NCBI Taxonomy" id="2788"/>
    <lineage>
        <taxon>Eukaryota</taxon>
        <taxon>Rhodophyta</taxon>
        <taxon>Bangiophyceae</taxon>
        <taxon>Bangiales</taxon>
        <taxon>Bangiaceae</taxon>
        <taxon>Pyropia</taxon>
    </lineage>
</organism>
<gene>
    <name evidence="1" type="ORF">I4F81_003816</name>
</gene>
<reference evidence="1" key="1">
    <citation type="submission" date="2019-11" db="EMBL/GenBank/DDBJ databases">
        <title>Nori genome reveals adaptations in red seaweeds to the harsh intertidal environment.</title>
        <authorList>
            <person name="Wang D."/>
            <person name="Mao Y."/>
        </authorList>
    </citation>
    <scope>NUCLEOTIDE SEQUENCE</scope>
    <source>
        <tissue evidence="1">Gametophyte</tissue>
    </source>
</reference>
<evidence type="ECO:0000313" key="1">
    <source>
        <dbReference type="EMBL" id="KAK1861232.1"/>
    </source>
</evidence>
<proteinExistence type="predicted"/>